<dbReference type="Proteomes" id="UP001302978">
    <property type="component" value="Chromosome"/>
</dbReference>
<dbReference type="Gene3D" id="3.30.1330.10">
    <property type="entry name" value="PurM-like, N-terminal domain"/>
    <property type="match status" value="1"/>
</dbReference>
<feature type="binding site" evidence="1">
    <location>
        <begin position="137"/>
        <end position="138"/>
    </location>
    <ligand>
        <name>ATP</name>
        <dbReference type="ChEBI" id="CHEBI:30616"/>
    </ligand>
</feature>
<protein>
    <recommendedName>
        <fullName evidence="1">Thiamine-monophosphate kinase</fullName>
        <shortName evidence="1">TMP kinase</shortName>
        <shortName evidence="1">Thiamine-phosphate kinase</shortName>
        <ecNumber evidence="1">2.7.4.16</ecNumber>
    </recommendedName>
</protein>
<evidence type="ECO:0000256" key="1">
    <source>
        <dbReference type="HAMAP-Rule" id="MF_02128"/>
    </source>
</evidence>
<feature type="binding site" evidence="1">
    <location>
        <position position="69"/>
    </location>
    <ligand>
        <name>substrate</name>
    </ligand>
</feature>
<comment type="function">
    <text evidence="1">Catalyzes the ATP-dependent phosphorylation of thiamine-monophosphate (TMP) to form thiamine-pyrophosphate (TPP), the active form of vitamin B1.</text>
</comment>
<dbReference type="GO" id="GO:0009229">
    <property type="term" value="P:thiamine diphosphate biosynthetic process"/>
    <property type="evidence" value="ECO:0007669"/>
    <property type="project" value="UniProtKB-UniRule"/>
</dbReference>
<feature type="binding site" evidence="1">
    <location>
        <position position="61"/>
    </location>
    <ligand>
        <name>Mg(2+)</name>
        <dbReference type="ChEBI" id="CHEBI:18420"/>
        <label>1</label>
    </ligand>
</feature>
<proteinExistence type="inferred from homology"/>
<keyword evidence="1" id="KW-0784">Thiamine biosynthesis</keyword>
<reference evidence="4 5" key="1">
    <citation type="submission" date="2023-07" db="EMBL/GenBank/DDBJ databases">
        <title>Closed genoem sequence of Methanomicrococcus sp. Hf6.</title>
        <authorList>
            <person name="Poehlein A."/>
            <person name="Protasov E."/>
            <person name="Platt K."/>
            <person name="Reeh H."/>
            <person name="Daniel R."/>
            <person name="Brune A."/>
        </authorList>
    </citation>
    <scope>NUCLEOTIDE SEQUENCE [LARGE SCALE GENOMIC DNA]</scope>
    <source>
        <strain evidence="4 5">Hf6</strain>
    </source>
</reference>
<feature type="binding site" evidence="1">
    <location>
        <position position="163"/>
    </location>
    <ligand>
        <name>ATP</name>
        <dbReference type="ChEBI" id="CHEBI:30616"/>
    </ligand>
</feature>
<name>A0AA96ZTY7_9EURY</name>
<dbReference type="GO" id="GO:0005524">
    <property type="term" value="F:ATP binding"/>
    <property type="evidence" value="ECO:0007669"/>
    <property type="project" value="UniProtKB-UniRule"/>
</dbReference>
<comment type="pathway">
    <text evidence="1">Cofactor biosynthesis; thiamine diphosphate biosynthesis; thiamine diphosphate from thiamine phosphate: step 1/1.</text>
</comment>
<comment type="catalytic activity">
    <reaction evidence="1">
        <text>thiamine phosphate + ATP = thiamine diphosphate + ADP</text>
        <dbReference type="Rhea" id="RHEA:15913"/>
        <dbReference type="ChEBI" id="CHEBI:30616"/>
        <dbReference type="ChEBI" id="CHEBI:37575"/>
        <dbReference type="ChEBI" id="CHEBI:58937"/>
        <dbReference type="ChEBI" id="CHEBI:456216"/>
        <dbReference type="EC" id="2.7.4.16"/>
    </reaction>
</comment>
<dbReference type="Pfam" id="PF00586">
    <property type="entry name" value="AIRS"/>
    <property type="match status" value="1"/>
</dbReference>
<feature type="region of interest" description="Disordered" evidence="2">
    <location>
        <begin position="200"/>
        <end position="224"/>
    </location>
</feature>
<sequence>MDLGVIVSDLPTEKDFIRVFSDVFRLKNKPILSGSEFDDCAALRLDSFAQNLSAESLTFSTDSVRESTDFPSGMTLWQKGWMAAAVNLSDLAAMGSKPIAFLFSAGLPRGFTLENAEELARGIQECVSFFGAEVIGGDTEFNDELTITGTVIGITENKNLILRKNARPGDLLCATGFPGSAGVALSVLLNEINIRVEAGESVSDSTADSTADSTSDSTAVSNSISDSGLDSISVSDSFLKNLTEPFPRIFEGMMLAKSGAVNSMIDTSDGLASSVYELSALSGVFFEIDEQSLPQDGEALEILSNHLKNNQYKQNDQNETNFTDEQIAAQARDLLIHEALYTGGDYELLFTIPAGKLSLVEELFKKFNENAISDAISDTASRFEGLSSTGKSGRYPCKFTVIGKAIAEKENVIVRQAGLNSQRQPLLKIGYDSFKKYI</sequence>
<feature type="binding site" evidence="1">
    <location>
        <position position="431"/>
    </location>
    <ligand>
        <name>substrate</name>
    </ligand>
</feature>
<feature type="compositionally biased region" description="Low complexity" evidence="2">
    <location>
        <begin position="201"/>
        <end position="224"/>
    </location>
</feature>
<feature type="binding site" evidence="1">
    <location>
        <position position="90"/>
    </location>
    <ligand>
        <name>Mg(2+)</name>
        <dbReference type="ChEBI" id="CHEBI:18420"/>
        <label>4</label>
    </ligand>
</feature>
<feature type="binding site" evidence="1">
    <location>
        <position position="268"/>
    </location>
    <ligand>
        <name>ATP</name>
        <dbReference type="ChEBI" id="CHEBI:30616"/>
    </ligand>
</feature>
<dbReference type="InterPro" id="IPR036921">
    <property type="entry name" value="PurM-like_N_sf"/>
</dbReference>
<feature type="binding site" evidence="1">
    <location>
        <position position="90"/>
    </location>
    <ligand>
        <name>Mg(2+)</name>
        <dbReference type="ChEBI" id="CHEBI:18420"/>
        <label>3</label>
    </ligand>
</feature>
<feature type="binding site" evidence="1">
    <location>
        <position position="60"/>
    </location>
    <ligand>
        <name>Mg(2+)</name>
        <dbReference type="ChEBI" id="CHEBI:18420"/>
        <label>4</label>
    </ligand>
</feature>
<evidence type="ECO:0000259" key="3">
    <source>
        <dbReference type="Pfam" id="PF00586"/>
    </source>
</evidence>
<comment type="caution">
    <text evidence="1">Lacks conserved residue(s) required for the propagation of feature annotation.</text>
</comment>
<dbReference type="Gene3D" id="3.90.650.10">
    <property type="entry name" value="PurM-like C-terminal domain"/>
    <property type="match status" value="1"/>
</dbReference>
<keyword evidence="5" id="KW-1185">Reference proteome</keyword>
<feature type="binding site" evidence="1">
    <location>
        <position position="62"/>
    </location>
    <ligand>
        <name>Mg(2+)</name>
        <dbReference type="ChEBI" id="CHEBI:18420"/>
        <label>2</label>
    </ligand>
</feature>
<dbReference type="SUPFAM" id="SSF56042">
    <property type="entry name" value="PurM C-terminal domain-like"/>
    <property type="match status" value="1"/>
</dbReference>
<dbReference type="KEGG" id="mehf:MmiHf6_10190"/>
<dbReference type="GO" id="GO:0009228">
    <property type="term" value="P:thiamine biosynthetic process"/>
    <property type="evidence" value="ECO:0007669"/>
    <property type="project" value="UniProtKB-KW"/>
</dbReference>
<evidence type="ECO:0000313" key="5">
    <source>
        <dbReference type="Proteomes" id="UP001302978"/>
    </source>
</evidence>
<dbReference type="SUPFAM" id="SSF55326">
    <property type="entry name" value="PurM N-terminal domain-like"/>
    <property type="match status" value="1"/>
</dbReference>
<dbReference type="InterPro" id="IPR006283">
    <property type="entry name" value="ThiL-like"/>
</dbReference>
<feature type="binding site" evidence="1">
    <location>
        <position position="90"/>
    </location>
    <ligand>
        <name>Mg(2+)</name>
        <dbReference type="ChEBI" id="CHEBI:18420"/>
        <label>2</label>
    </ligand>
</feature>
<dbReference type="PANTHER" id="PTHR30270:SF3">
    <property type="entry name" value="THIAMINE-MONOPHOSPHATE KINASE"/>
    <property type="match status" value="1"/>
</dbReference>
<feature type="binding site" evidence="1">
    <location>
        <position position="266"/>
    </location>
    <ligand>
        <name>Mg(2+)</name>
        <dbReference type="ChEBI" id="CHEBI:18420"/>
        <label>3</label>
    </ligand>
</feature>
<comment type="miscellaneous">
    <text evidence="1">Reaction mechanism of ThiL seems to utilize a direct, inline transfer of the gamma-phosphate of ATP to TMP rather than a phosphorylated enzyme intermediate.</text>
</comment>
<dbReference type="InterPro" id="IPR036676">
    <property type="entry name" value="PurM-like_C_sf"/>
</dbReference>
<dbReference type="GO" id="GO:0000287">
    <property type="term" value="F:magnesium ion binding"/>
    <property type="evidence" value="ECO:0007669"/>
    <property type="project" value="UniProtKB-UniRule"/>
</dbReference>
<dbReference type="AlphaFoldDB" id="A0AA96ZTY7"/>
<feature type="binding site" evidence="1">
    <location>
        <position position="62"/>
    </location>
    <ligand>
        <name>Mg(2+)</name>
        <dbReference type="ChEBI" id="CHEBI:18420"/>
        <label>1</label>
    </ligand>
</feature>
<accession>A0AA96ZTY7</accession>
<feature type="binding site" evidence="1">
    <location>
        <position position="39"/>
    </location>
    <ligand>
        <name>Mg(2+)</name>
        <dbReference type="ChEBI" id="CHEBI:18420"/>
        <label>4</label>
    </ligand>
</feature>
<keyword evidence="1" id="KW-0460">Magnesium</keyword>
<keyword evidence="1" id="KW-0479">Metal-binding</keyword>
<keyword evidence="1" id="KW-0067">ATP-binding</keyword>
<gene>
    <name evidence="4" type="primary">thiL_3</name>
    <name evidence="1" type="synonym">thiL</name>
    <name evidence="4" type="ORF">MmiHf6_10190</name>
</gene>
<dbReference type="InterPro" id="IPR016188">
    <property type="entry name" value="PurM-like_N"/>
</dbReference>
<organism evidence="4 5">
    <name type="scientific">Methanimicrococcus hongohii</name>
    <dbReference type="NCBI Taxonomy" id="3028295"/>
    <lineage>
        <taxon>Archaea</taxon>
        <taxon>Methanobacteriati</taxon>
        <taxon>Methanobacteriota</taxon>
        <taxon>Stenosarchaea group</taxon>
        <taxon>Methanomicrobia</taxon>
        <taxon>Methanosarcinales</taxon>
        <taxon>Methanosarcinaceae</taxon>
        <taxon>Methanimicrococcus</taxon>
    </lineage>
</organism>
<keyword evidence="1" id="KW-0547">Nucleotide-binding</keyword>
<keyword evidence="1 4" id="KW-0418">Kinase</keyword>
<dbReference type="EC" id="2.7.4.16" evidence="1"/>
<feature type="binding site" evidence="1">
    <location>
        <position position="138"/>
    </location>
    <ligand>
        <name>Mg(2+)</name>
        <dbReference type="ChEBI" id="CHEBI:18420"/>
        <label>1</label>
    </ligand>
</feature>
<feature type="domain" description="PurM-like N-terminal" evidence="3">
    <location>
        <begin position="38"/>
        <end position="154"/>
    </location>
</feature>
<comment type="similarity">
    <text evidence="1">Belongs to the thiamine-monophosphate kinase family.</text>
</comment>
<dbReference type="CDD" id="cd02194">
    <property type="entry name" value="ThiL"/>
    <property type="match status" value="1"/>
</dbReference>
<dbReference type="EMBL" id="CP131059">
    <property type="protein sequence ID" value="WNY23706.1"/>
    <property type="molecule type" value="Genomic_DNA"/>
</dbReference>
<dbReference type="GO" id="GO:0009030">
    <property type="term" value="F:thiamine-phosphate kinase activity"/>
    <property type="evidence" value="ECO:0007669"/>
    <property type="project" value="UniProtKB-UniRule"/>
</dbReference>
<evidence type="ECO:0000256" key="2">
    <source>
        <dbReference type="SAM" id="MobiDB-lite"/>
    </source>
</evidence>
<dbReference type="HAMAP" id="MF_02128">
    <property type="entry name" value="TMP_kinase"/>
    <property type="match status" value="1"/>
</dbReference>
<feature type="binding site" evidence="1">
    <location>
        <position position="39"/>
    </location>
    <ligand>
        <name>Mg(2+)</name>
        <dbReference type="ChEBI" id="CHEBI:18420"/>
        <label>3</label>
    </ligand>
</feature>
<dbReference type="PANTHER" id="PTHR30270">
    <property type="entry name" value="THIAMINE-MONOPHOSPHATE KINASE"/>
    <property type="match status" value="1"/>
</dbReference>
<evidence type="ECO:0000313" key="4">
    <source>
        <dbReference type="EMBL" id="WNY23706.1"/>
    </source>
</evidence>
<keyword evidence="1 4" id="KW-0808">Transferase</keyword>
<feature type="binding site" evidence="1">
    <location>
        <position position="269"/>
    </location>
    <ligand>
        <name>Mg(2+)</name>
        <dbReference type="ChEBI" id="CHEBI:18420"/>
        <label>5</label>
    </ligand>
</feature>